<evidence type="ECO:0000313" key="10">
    <source>
        <dbReference type="EMBL" id="CAH3141792.1"/>
    </source>
</evidence>
<dbReference type="PANTHER" id="PTHR45695">
    <property type="entry name" value="LEUCOKININ RECEPTOR-RELATED"/>
    <property type="match status" value="1"/>
</dbReference>
<proteinExistence type="predicted"/>
<evidence type="ECO:0000256" key="1">
    <source>
        <dbReference type="ARBA" id="ARBA00004141"/>
    </source>
</evidence>
<evidence type="ECO:0000256" key="2">
    <source>
        <dbReference type="ARBA" id="ARBA00022692"/>
    </source>
</evidence>
<feature type="domain" description="G-protein coupled receptors family 1 profile" evidence="9">
    <location>
        <begin position="62"/>
        <end position="321"/>
    </location>
</feature>
<comment type="caution">
    <text evidence="10">The sequence shown here is derived from an EMBL/GenBank/DDBJ whole genome shotgun (WGS) entry which is preliminary data.</text>
</comment>
<evidence type="ECO:0000256" key="3">
    <source>
        <dbReference type="ARBA" id="ARBA00022989"/>
    </source>
</evidence>
<feature type="transmembrane region" description="Helical" evidence="8">
    <location>
        <begin position="263"/>
        <end position="281"/>
    </location>
</feature>
<accession>A0ABN8PE23</accession>
<evidence type="ECO:0000256" key="8">
    <source>
        <dbReference type="SAM" id="Phobius"/>
    </source>
</evidence>
<organism evidence="10 11">
    <name type="scientific">Porites lobata</name>
    <dbReference type="NCBI Taxonomy" id="104759"/>
    <lineage>
        <taxon>Eukaryota</taxon>
        <taxon>Metazoa</taxon>
        <taxon>Cnidaria</taxon>
        <taxon>Anthozoa</taxon>
        <taxon>Hexacorallia</taxon>
        <taxon>Scleractinia</taxon>
        <taxon>Fungiina</taxon>
        <taxon>Poritidae</taxon>
        <taxon>Porites</taxon>
    </lineage>
</organism>
<sequence length="376" mass="42540">MNGKLTSHYNFFSFSFSDTVTPPGGNTIMPNTTGPPLTGWGPDVKIIALVLYSITIPISLVGNILVIYILYKKPETRRLTSFMYVNLAVADLLVTTVVMPQSLTVIFTDEKWISGLIGELLLKLVVFTFYVSLTASIFSLSAIAFDCFFSITRPMQRFPKLRNKKVFVPCIWISSMCLMSPWLIIPKVDGSYINYEFSQLGELQDAVRGMFLYIVISIYIFPLTAVSFLYGVVCRKLKTHTLPGASVKQDKARDRANKTKHQVINMSIAIVVAFGLCWLPAHVFHTMIAIDLTVLDRFPGYIMLICFWCGHANSAVNPWMLICFKKRFRAVFRKMMVSPLSRKSSYTKSSNASVRTSRQQKTSTQEKEFYLYSSSV</sequence>
<keyword evidence="7" id="KW-0807">Transducer</keyword>
<keyword evidence="3 8" id="KW-1133">Transmembrane helix</keyword>
<keyword evidence="5 8" id="KW-0472">Membrane</keyword>
<dbReference type="CDD" id="cd00637">
    <property type="entry name" value="7tm_classA_rhodopsin-like"/>
    <property type="match status" value="1"/>
</dbReference>
<evidence type="ECO:0000256" key="4">
    <source>
        <dbReference type="ARBA" id="ARBA00023040"/>
    </source>
</evidence>
<dbReference type="PROSITE" id="PS50262">
    <property type="entry name" value="G_PROTEIN_RECEP_F1_2"/>
    <property type="match status" value="1"/>
</dbReference>
<evidence type="ECO:0000256" key="7">
    <source>
        <dbReference type="ARBA" id="ARBA00023224"/>
    </source>
</evidence>
<evidence type="ECO:0000313" key="11">
    <source>
        <dbReference type="Proteomes" id="UP001159405"/>
    </source>
</evidence>
<feature type="transmembrane region" description="Helical" evidence="8">
    <location>
        <begin position="46"/>
        <end position="71"/>
    </location>
</feature>
<evidence type="ECO:0000256" key="5">
    <source>
        <dbReference type="ARBA" id="ARBA00023136"/>
    </source>
</evidence>
<dbReference type="Pfam" id="PF00001">
    <property type="entry name" value="7tm_1"/>
    <property type="match status" value="1"/>
</dbReference>
<dbReference type="Proteomes" id="UP001159405">
    <property type="component" value="Unassembled WGS sequence"/>
</dbReference>
<keyword evidence="2 8" id="KW-0812">Transmembrane</keyword>
<evidence type="ECO:0000256" key="6">
    <source>
        <dbReference type="ARBA" id="ARBA00023170"/>
    </source>
</evidence>
<feature type="transmembrane region" description="Helical" evidence="8">
    <location>
        <begin position="120"/>
        <end position="145"/>
    </location>
</feature>
<dbReference type="InterPro" id="IPR017452">
    <property type="entry name" value="GPCR_Rhodpsn_7TM"/>
</dbReference>
<comment type="subcellular location">
    <subcellularLocation>
        <location evidence="1">Membrane</location>
        <topology evidence="1">Multi-pass membrane protein</topology>
    </subcellularLocation>
</comment>
<keyword evidence="4" id="KW-0297">G-protein coupled receptor</keyword>
<dbReference type="InterPro" id="IPR000276">
    <property type="entry name" value="GPCR_Rhodpsn"/>
</dbReference>
<feature type="transmembrane region" description="Helical" evidence="8">
    <location>
        <begin position="210"/>
        <end position="233"/>
    </location>
</feature>
<dbReference type="PANTHER" id="PTHR45695:SF9">
    <property type="entry name" value="LEUCOKININ RECEPTOR"/>
    <property type="match status" value="1"/>
</dbReference>
<dbReference type="Gene3D" id="1.20.1070.10">
    <property type="entry name" value="Rhodopsin 7-helix transmembrane proteins"/>
    <property type="match status" value="1"/>
</dbReference>
<dbReference type="SUPFAM" id="SSF81321">
    <property type="entry name" value="Family A G protein-coupled receptor-like"/>
    <property type="match status" value="1"/>
</dbReference>
<protein>
    <recommendedName>
        <fullName evidence="9">G-protein coupled receptors family 1 profile domain-containing protein</fullName>
    </recommendedName>
</protein>
<gene>
    <name evidence="10" type="ORF">PLOB_00041976</name>
</gene>
<dbReference type="EMBL" id="CALNXK010000067">
    <property type="protein sequence ID" value="CAH3141792.1"/>
    <property type="molecule type" value="Genomic_DNA"/>
</dbReference>
<keyword evidence="6" id="KW-0675">Receptor</keyword>
<reference evidence="10 11" key="1">
    <citation type="submission" date="2022-05" db="EMBL/GenBank/DDBJ databases">
        <authorList>
            <consortium name="Genoscope - CEA"/>
            <person name="William W."/>
        </authorList>
    </citation>
    <scope>NUCLEOTIDE SEQUENCE [LARGE SCALE GENOMIC DNA]</scope>
</reference>
<dbReference type="PRINTS" id="PR00237">
    <property type="entry name" value="GPCRRHODOPSN"/>
</dbReference>
<feature type="transmembrane region" description="Helical" evidence="8">
    <location>
        <begin position="166"/>
        <end position="185"/>
    </location>
</feature>
<keyword evidence="11" id="KW-1185">Reference proteome</keyword>
<feature type="transmembrane region" description="Helical" evidence="8">
    <location>
        <begin position="301"/>
        <end position="324"/>
    </location>
</feature>
<feature type="transmembrane region" description="Helical" evidence="8">
    <location>
        <begin position="83"/>
        <end position="108"/>
    </location>
</feature>
<name>A0ABN8PE23_9CNID</name>
<evidence type="ECO:0000259" key="9">
    <source>
        <dbReference type="PROSITE" id="PS50262"/>
    </source>
</evidence>